<organism evidence="5 6">
    <name type="scientific">Nguyenibacter vanlangensis</name>
    <dbReference type="NCBI Taxonomy" id="1216886"/>
    <lineage>
        <taxon>Bacteria</taxon>
        <taxon>Pseudomonadati</taxon>
        <taxon>Pseudomonadota</taxon>
        <taxon>Alphaproteobacteria</taxon>
        <taxon>Acetobacterales</taxon>
        <taxon>Acetobacteraceae</taxon>
        <taxon>Nguyenibacter</taxon>
    </lineage>
</organism>
<dbReference type="InterPro" id="IPR043128">
    <property type="entry name" value="Rev_trsase/Diguanyl_cyclase"/>
</dbReference>
<dbReference type="InterPro" id="IPR011123">
    <property type="entry name" value="Y_Y_Y"/>
</dbReference>
<dbReference type="GO" id="GO:1902201">
    <property type="term" value="P:negative regulation of bacterial-type flagellum-dependent cell motility"/>
    <property type="evidence" value="ECO:0007669"/>
    <property type="project" value="TreeGrafter"/>
</dbReference>
<dbReference type="InterPro" id="IPR015943">
    <property type="entry name" value="WD40/YVTN_repeat-like_dom_sf"/>
</dbReference>
<dbReference type="Gene3D" id="2.60.40.10">
    <property type="entry name" value="Immunoglobulins"/>
    <property type="match status" value="1"/>
</dbReference>
<dbReference type="RefSeq" id="WP_176640338.1">
    <property type="nucleotide sequence ID" value="NZ_JABXXP010000217.1"/>
</dbReference>
<evidence type="ECO:0000313" key="5">
    <source>
        <dbReference type="EMBL" id="NVN11643.1"/>
    </source>
</evidence>
<dbReference type="SUPFAM" id="SSF82171">
    <property type="entry name" value="DPP6 N-terminal domain-like"/>
    <property type="match status" value="1"/>
</dbReference>
<comment type="caution">
    <text evidence="5">The sequence shown here is derived from an EMBL/GenBank/DDBJ whole genome shotgun (WGS) entry which is preliminary data.</text>
</comment>
<comment type="catalytic activity">
    <reaction evidence="2">
        <text>2 GTP = 3',3'-c-di-GMP + 2 diphosphate</text>
        <dbReference type="Rhea" id="RHEA:24898"/>
        <dbReference type="ChEBI" id="CHEBI:33019"/>
        <dbReference type="ChEBI" id="CHEBI:37565"/>
        <dbReference type="ChEBI" id="CHEBI:58805"/>
        <dbReference type="EC" id="2.7.7.65"/>
    </reaction>
</comment>
<dbReference type="Pfam" id="PF00990">
    <property type="entry name" value="GGDEF"/>
    <property type="match status" value="1"/>
</dbReference>
<dbReference type="SUPFAM" id="SSF63829">
    <property type="entry name" value="Calcium-dependent phosphotriesterase"/>
    <property type="match status" value="1"/>
</dbReference>
<dbReference type="SMART" id="SM00267">
    <property type="entry name" value="GGDEF"/>
    <property type="match status" value="1"/>
</dbReference>
<dbReference type="EC" id="2.7.7.65" evidence="1"/>
<feature type="signal peptide" evidence="3">
    <location>
        <begin position="1"/>
        <end position="31"/>
    </location>
</feature>
<dbReference type="Pfam" id="PF07495">
    <property type="entry name" value="Y_Y_Y"/>
    <property type="match status" value="1"/>
</dbReference>
<dbReference type="PROSITE" id="PS51257">
    <property type="entry name" value="PROKAR_LIPOPROTEIN"/>
    <property type="match status" value="1"/>
</dbReference>
<keyword evidence="3" id="KW-0732">Signal</keyword>
<dbReference type="GO" id="GO:0052621">
    <property type="term" value="F:diguanylate cyclase activity"/>
    <property type="evidence" value="ECO:0007669"/>
    <property type="project" value="UniProtKB-EC"/>
</dbReference>
<dbReference type="InterPro" id="IPR013783">
    <property type="entry name" value="Ig-like_fold"/>
</dbReference>
<dbReference type="GO" id="GO:0043709">
    <property type="term" value="P:cell adhesion involved in single-species biofilm formation"/>
    <property type="evidence" value="ECO:0007669"/>
    <property type="project" value="TreeGrafter"/>
</dbReference>
<feature type="chain" id="PRO_5030939606" description="diguanylate cyclase" evidence="3">
    <location>
        <begin position="32"/>
        <end position="917"/>
    </location>
</feature>
<gene>
    <name evidence="5" type="ORF">HUK84_11000</name>
</gene>
<feature type="domain" description="GGDEF" evidence="4">
    <location>
        <begin position="832"/>
        <end position="917"/>
    </location>
</feature>
<dbReference type="AlphaFoldDB" id="A0A7Y7IWH8"/>
<evidence type="ECO:0000256" key="1">
    <source>
        <dbReference type="ARBA" id="ARBA00012528"/>
    </source>
</evidence>
<accession>A0A7Y7IWH8</accession>
<dbReference type="NCBIfam" id="TIGR00254">
    <property type="entry name" value="GGDEF"/>
    <property type="match status" value="1"/>
</dbReference>
<dbReference type="SUPFAM" id="SSF55073">
    <property type="entry name" value="Nucleotide cyclase"/>
    <property type="match status" value="1"/>
</dbReference>
<protein>
    <recommendedName>
        <fullName evidence="1">diguanylate cyclase</fullName>
        <ecNumber evidence="1">2.7.7.65</ecNumber>
    </recommendedName>
</protein>
<sequence length="917" mass="100562">MSFLLKNKYFQPLAIVFGCLLALSAARPARSQTIAATRYGMAAGLTNTAVLSALQLPNGEMLVGTQHGFFAFDGRQFLPLGPEQGLPVGGMAQAAVMTAGGDLVLVLLDRIYVAHAVTADMPVLGLHFVPVAAHAALSRDEFRKIAPWRGGLVMTDRDRLLFLHRVGGEDRIDTLESVLGLAEGTLTDVSALHAERDRLWLGTGGGRLCVLAGRSLHCLPVPALAPPRRVDAIAEDGRGVLYARTLRSLITADPARGTLRVEPVPHIGTQYENYQRFLTLAWTPDGRLMTQADDGELAIRTDDGWTMRMLDGEPIAAPLSVVLFDRQRNLWIGVPGIGMILTRGFGVFENFDRRNGLSGAIIWQMLRRPGGLLWITSDSGIDALDTAARRVVRAIPQAAFLIAADDRGRLWHDGPDYLARMDPATGLQQDYDMRRINKILPGREHDMWILSDTGAWRVDTARADTTPVPVPGMGGAYASGLIDRDGALWLIEGRRLLVRRRNGIVTVARAGWPKADFIPNLLAAQDAHTLWVTGQGGLYRATHDGDRITALTAFGPAEIGTDMTYAVLVDHRGWVWIGSDHGLALFDGAHWTRVTAADGLIADDLDQDSLIDDTDGTIWVGTSRGLSHILRPEQLRRAETLRPVISRMTLGDAPYDGRAVAFSRAPFRVTFGALDYRDEGRIRFRYRLEGVDEGWNEATEDTVRYPSLPPGTHRFLLQAYDPGRDQEPAIVAVSLGMGRPWWQSPEVRIGEIMACGLAGYGLWRIRVGLLIKQRRKLRETVERQTAEIRAAHEALVRQSRLDSLTGLLNRGAIQAHLQACLQADAPGADRAIGLAIGLADVDHFKAINDQMGHLAGDEVLTEIGHRLRRGRRHGEEVGRYGGEEFLIVLQGDGDKAARMEDIRRSLSRAVALSSGRT</sequence>
<dbReference type="Proteomes" id="UP000534870">
    <property type="component" value="Unassembled WGS sequence"/>
</dbReference>
<evidence type="ECO:0000259" key="4">
    <source>
        <dbReference type="PROSITE" id="PS50887"/>
    </source>
</evidence>
<dbReference type="Gene3D" id="3.30.70.270">
    <property type="match status" value="1"/>
</dbReference>
<dbReference type="PANTHER" id="PTHR45138">
    <property type="entry name" value="REGULATORY COMPONENTS OF SENSORY TRANSDUCTION SYSTEM"/>
    <property type="match status" value="1"/>
</dbReference>
<dbReference type="Gene3D" id="2.130.10.10">
    <property type="entry name" value="YVTN repeat-like/Quinoprotein amine dehydrogenase"/>
    <property type="match status" value="2"/>
</dbReference>
<evidence type="ECO:0000256" key="2">
    <source>
        <dbReference type="ARBA" id="ARBA00034247"/>
    </source>
</evidence>
<dbReference type="PANTHER" id="PTHR45138:SF9">
    <property type="entry name" value="DIGUANYLATE CYCLASE DGCM-RELATED"/>
    <property type="match status" value="1"/>
</dbReference>
<dbReference type="InterPro" id="IPR029787">
    <property type="entry name" value="Nucleotide_cyclase"/>
</dbReference>
<dbReference type="InterPro" id="IPR050469">
    <property type="entry name" value="Diguanylate_Cyclase"/>
</dbReference>
<name>A0A7Y7IWH8_9PROT</name>
<dbReference type="PROSITE" id="PS50887">
    <property type="entry name" value="GGDEF"/>
    <property type="match status" value="1"/>
</dbReference>
<dbReference type="GO" id="GO:0005886">
    <property type="term" value="C:plasma membrane"/>
    <property type="evidence" value="ECO:0007669"/>
    <property type="project" value="TreeGrafter"/>
</dbReference>
<dbReference type="CDD" id="cd01949">
    <property type="entry name" value="GGDEF"/>
    <property type="match status" value="1"/>
</dbReference>
<feature type="non-terminal residue" evidence="5">
    <location>
        <position position="917"/>
    </location>
</feature>
<dbReference type="InterPro" id="IPR000160">
    <property type="entry name" value="GGDEF_dom"/>
</dbReference>
<evidence type="ECO:0000256" key="3">
    <source>
        <dbReference type="SAM" id="SignalP"/>
    </source>
</evidence>
<proteinExistence type="predicted"/>
<evidence type="ECO:0000313" key="6">
    <source>
        <dbReference type="Proteomes" id="UP000534870"/>
    </source>
</evidence>
<dbReference type="EMBL" id="JABXXP010000217">
    <property type="protein sequence ID" value="NVN11643.1"/>
    <property type="molecule type" value="Genomic_DNA"/>
</dbReference>
<reference evidence="5 6" key="1">
    <citation type="submission" date="2020-06" db="EMBL/GenBank/DDBJ databases">
        <title>Description of novel acetic acid bacteria.</title>
        <authorList>
            <person name="Sombolestani A."/>
        </authorList>
    </citation>
    <scope>NUCLEOTIDE SEQUENCE [LARGE SCALE GENOMIC DNA]</scope>
    <source>
        <strain evidence="5 6">LMG 31431</strain>
    </source>
</reference>